<evidence type="ECO:0000313" key="4">
    <source>
        <dbReference type="EMBL" id="MBG0835496.1"/>
    </source>
</evidence>
<evidence type="ECO:0000313" key="5">
    <source>
        <dbReference type="Proteomes" id="UP000596932"/>
    </source>
</evidence>
<dbReference type="GO" id="GO:0003690">
    <property type="term" value="F:double-stranded DNA binding"/>
    <property type="evidence" value="ECO:0007669"/>
    <property type="project" value="TreeGrafter"/>
</dbReference>
<dbReference type="GO" id="GO:0043590">
    <property type="term" value="C:bacterial nucleoid"/>
    <property type="evidence" value="ECO:0007669"/>
    <property type="project" value="TreeGrafter"/>
</dbReference>
<evidence type="ECO:0000256" key="2">
    <source>
        <dbReference type="ARBA" id="ARBA00009035"/>
    </source>
</evidence>
<dbReference type="AlphaFoldDB" id="A0A931GH40"/>
<reference evidence="4" key="1">
    <citation type="submission" date="2020-07" db="EMBL/GenBank/DDBJ databases">
        <title>Pseudomonas chaetoceroseae sp. nov., a new member of the Pseudomonas oleovorans group isolated from a culture of Chaetoceros calcitrans.</title>
        <authorList>
            <person name="Girard L."/>
            <person name="Lood C."/>
            <person name="De Mot R."/>
            <person name="Baudart J."/>
        </authorList>
    </citation>
    <scope>NUCLEOTIDE SEQUENCE</scope>
    <source>
        <strain evidence="4">536</strain>
    </source>
</reference>
<gene>
    <name evidence="4" type="primary">yejK</name>
    <name evidence="4" type="ORF">H3221_10270</name>
</gene>
<protein>
    <submittedName>
        <fullName evidence="4">Nucleoid-associated protein YejK</fullName>
    </submittedName>
</protein>
<dbReference type="PANTHER" id="PTHR38772">
    <property type="match status" value="1"/>
</dbReference>
<dbReference type="InterPro" id="IPR007358">
    <property type="entry name" value="Nucleoid_associated_NdpA"/>
</dbReference>
<proteinExistence type="inferred from homology"/>
<dbReference type="RefSeq" id="WP_196474968.1">
    <property type="nucleotide sequence ID" value="NZ_JACFYX020000007.1"/>
</dbReference>
<keyword evidence="5" id="KW-1185">Reference proteome</keyword>
<evidence type="ECO:0000256" key="1">
    <source>
        <dbReference type="ARBA" id="ARBA00004453"/>
    </source>
</evidence>
<comment type="subcellular location">
    <subcellularLocation>
        <location evidence="1">Cytoplasm</location>
        <location evidence="1">Nucleoid</location>
    </subcellularLocation>
</comment>
<organism evidence="4 5">
    <name type="scientific">Pseudomonas chaetocerotis</name>
    <dbReference type="NCBI Taxonomy" id="2758695"/>
    <lineage>
        <taxon>Bacteria</taxon>
        <taxon>Pseudomonadati</taxon>
        <taxon>Pseudomonadota</taxon>
        <taxon>Gammaproteobacteria</taxon>
        <taxon>Pseudomonadales</taxon>
        <taxon>Pseudomonadaceae</taxon>
        <taxon>Pseudomonas</taxon>
    </lineage>
</organism>
<dbReference type="Proteomes" id="UP000596932">
    <property type="component" value="Unassembled WGS sequence"/>
</dbReference>
<comment type="caution">
    <text evidence="4">The sequence shown here is derived from an EMBL/GenBank/DDBJ whole genome shotgun (WGS) entry which is preliminary data.</text>
</comment>
<sequence>MPIRHSIIHRIDKKPDGSPSILHLAAAPLVSTPGQEALHQGLNETYNAKQGKVWGLFHEESGAYPFSRWLREYLASELDFTAFTTIATEHLKRLLDESNLATGAPVLIAHYTQGMTDYVFIALLHETESVVIEDDLRASVVRNVDAGTLHFAARINLSEWQNNPASRQYISLIKPKGGSRAGLAFRDFIGCQEGIDGPGETRTLLKAFSDFVESEDLAEEAAREKTNALVSYASSQSKLGEPISLEELSGLIDEDRPKAFFDHIRSKDYGLSPEFPADKRTLNHFKRFTARTEGLSISFEAHLLGNKVEFDQGRSQLVIRDLPRQLIDQLKRDATSR</sequence>
<comment type="similarity">
    <text evidence="2">Belongs to the YejK family.</text>
</comment>
<accession>A0A931GH40</accession>
<dbReference type="PANTHER" id="PTHR38772:SF1">
    <property type="entry name" value="NUCLEOID-ASSOCIATED PROTEIN YEJK"/>
    <property type="match status" value="1"/>
</dbReference>
<name>A0A931GH40_9PSED</name>
<dbReference type="GO" id="GO:0003727">
    <property type="term" value="F:single-stranded RNA binding"/>
    <property type="evidence" value="ECO:0007669"/>
    <property type="project" value="TreeGrafter"/>
</dbReference>
<dbReference type="Pfam" id="PF04245">
    <property type="entry name" value="NA37"/>
    <property type="match status" value="1"/>
</dbReference>
<dbReference type="EMBL" id="JACFYX010000008">
    <property type="protein sequence ID" value="MBG0835496.1"/>
    <property type="molecule type" value="Genomic_DNA"/>
</dbReference>
<keyword evidence="3" id="KW-0963">Cytoplasm</keyword>
<dbReference type="NCBIfam" id="NF001557">
    <property type="entry name" value="PRK00378.1"/>
    <property type="match status" value="1"/>
</dbReference>
<evidence type="ECO:0000256" key="3">
    <source>
        <dbReference type="ARBA" id="ARBA00022490"/>
    </source>
</evidence>